<dbReference type="CDD" id="cd17489">
    <property type="entry name" value="MFS_YfcJ_like"/>
    <property type="match status" value="1"/>
</dbReference>
<accession>A0A1H8SE10</accession>
<feature type="transmembrane region" description="Helical" evidence="6">
    <location>
        <begin position="159"/>
        <end position="180"/>
    </location>
</feature>
<feature type="transmembrane region" description="Helical" evidence="6">
    <location>
        <begin position="34"/>
        <end position="58"/>
    </location>
</feature>
<keyword evidence="4 6" id="KW-1133">Transmembrane helix</keyword>
<comment type="subcellular location">
    <subcellularLocation>
        <location evidence="1">Cell membrane</location>
        <topology evidence="1">Multi-pass membrane protein</topology>
    </subcellularLocation>
</comment>
<proteinExistence type="predicted"/>
<feature type="transmembrane region" description="Helical" evidence="6">
    <location>
        <begin position="384"/>
        <end position="403"/>
    </location>
</feature>
<dbReference type="InterPro" id="IPR036259">
    <property type="entry name" value="MFS_trans_sf"/>
</dbReference>
<keyword evidence="5 6" id="KW-0472">Membrane</keyword>
<evidence type="ECO:0000256" key="2">
    <source>
        <dbReference type="ARBA" id="ARBA00022448"/>
    </source>
</evidence>
<feature type="transmembrane region" description="Helical" evidence="6">
    <location>
        <begin position="99"/>
        <end position="118"/>
    </location>
</feature>
<dbReference type="AlphaFoldDB" id="A0A1H8SE10"/>
<feature type="transmembrane region" description="Helical" evidence="6">
    <location>
        <begin position="265"/>
        <end position="283"/>
    </location>
</feature>
<dbReference type="Pfam" id="PF07690">
    <property type="entry name" value="MFS_1"/>
    <property type="match status" value="1"/>
</dbReference>
<evidence type="ECO:0000256" key="6">
    <source>
        <dbReference type="SAM" id="Phobius"/>
    </source>
</evidence>
<dbReference type="EMBL" id="FODH01000011">
    <property type="protein sequence ID" value="SEO76970.1"/>
    <property type="molecule type" value="Genomic_DNA"/>
</dbReference>
<evidence type="ECO:0000313" key="8">
    <source>
        <dbReference type="EMBL" id="SEO76970.1"/>
    </source>
</evidence>
<feature type="transmembrane region" description="Helical" evidence="6">
    <location>
        <begin position="295"/>
        <end position="314"/>
    </location>
</feature>
<reference evidence="8 9" key="1">
    <citation type="submission" date="2016-10" db="EMBL/GenBank/DDBJ databases">
        <authorList>
            <person name="de Groot N.N."/>
        </authorList>
    </citation>
    <scope>NUCLEOTIDE SEQUENCE [LARGE SCALE GENOMIC DNA]</scope>
    <source>
        <strain evidence="8 9">CGMCC 1.10238</strain>
    </source>
</reference>
<evidence type="ECO:0000256" key="3">
    <source>
        <dbReference type="ARBA" id="ARBA00022692"/>
    </source>
</evidence>
<dbReference type="STRING" id="1333845.SAMN04487895_111138"/>
<organism evidence="8 9">
    <name type="scientific">Paenibacillus sophorae</name>
    <dbReference type="NCBI Taxonomy" id="1333845"/>
    <lineage>
        <taxon>Bacteria</taxon>
        <taxon>Bacillati</taxon>
        <taxon>Bacillota</taxon>
        <taxon>Bacilli</taxon>
        <taxon>Bacillales</taxon>
        <taxon>Paenibacillaceae</taxon>
        <taxon>Paenibacillus</taxon>
    </lineage>
</organism>
<dbReference type="SUPFAM" id="SSF103473">
    <property type="entry name" value="MFS general substrate transporter"/>
    <property type="match status" value="1"/>
</dbReference>
<dbReference type="GO" id="GO:0022857">
    <property type="term" value="F:transmembrane transporter activity"/>
    <property type="evidence" value="ECO:0007669"/>
    <property type="project" value="InterPro"/>
</dbReference>
<dbReference type="GO" id="GO:0005886">
    <property type="term" value="C:plasma membrane"/>
    <property type="evidence" value="ECO:0007669"/>
    <property type="project" value="UniProtKB-SubCell"/>
</dbReference>
<dbReference type="PROSITE" id="PS00217">
    <property type="entry name" value="SUGAR_TRANSPORT_2"/>
    <property type="match status" value="1"/>
</dbReference>
<dbReference type="PROSITE" id="PS50850">
    <property type="entry name" value="MFS"/>
    <property type="match status" value="1"/>
</dbReference>
<evidence type="ECO:0000313" key="9">
    <source>
        <dbReference type="Proteomes" id="UP000198809"/>
    </source>
</evidence>
<evidence type="ECO:0000256" key="1">
    <source>
        <dbReference type="ARBA" id="ARBA00004651"/>
    </source>
</evidence>
<keyword evidence="2" id="KW-0813">Transport</keyword>
<name>A0A1H8SE10_9BACL</name>
<feature type="domain" description="Major facilitator superfamily (MFS) profile" evidence="7">
    <location>
        <begin position="33"/>
        <end position="408"/>
    </location>
</feature>
<dbReference type="Proteomes" id="UP000198809">
    <property type="component" value="Unassembled WGS sequence"/>
</dbReference>
<dbReference type="InterPro" id="IPR011701">
    <property type="entry name" value="MFS"/>
</dbReference>
<feature type="transmembrane region" description="Helical" evidence="6">
    <location>
        <begin position="358"/>
        <end position="378"/>
    </location>
</feature>
<feature type="transmembrane region" description="Helical" evidence="6">
    <location>
        <begin position="124"/>
        <end position="147"/>
    </location>
</feature>
<protein>
    <submittedName>
        <fullName evidence="8">Predicted arabinose efflux permease, MFS family</fullName>
    </submittedName>
</protein>
<dbReference type="PANTHER" id="PTHR23531">
    <property type="entry name" value="QUINOLENE RESISTANCE PROTEIN NORA"/>
    <property type="match status" value="1"/>
</dbReference>
<dbReference type="Gene3D" id="1.20.1250.20">
    <property type="entry name" value="MFS general substrate transporter like domains"/>
    <property type="match status" value="1"/>
</dbReference>
<evidence type="ECO:0000259" key="7">
    <source>
        <dbReference type="PROSITE" id="PS50850"/>
    </source>
</evidence>
<gene>
    <name evidence="8" type="ORF">SAMN04487895_111138</name>
</gene>
<dbReference type="InterPro" id="IPR005829">
    <property type="entry name" value="Sugar_transporter_CS"/>
</dbReference>
<keyword evidence="3 6" id="KW-0812">Transmembrane</keyword>
<dbReference type="InterPro" id="IPR052714">
    <property type="entry name" value="MFS_Exporter"/>
</dbReference>
<feature type="transmembrane region" description="Helical" evidence="6">
    <location>
        <begin position="320"/>
        <end position="338"/>
    </location>
</feature>
<feature type="transmembrane region" description="Helical" evidence="6">
    <location>
        <begin position="70"/>
        <end position="87"/>
    </location>
</feature>
<feature type="transmembrane region" description="Helical" evidence="6">
    <location>
        <begin position="230"/>
        <end position="253"/>
    </location>
</feature>
<evidence type="ECO:0000256" key="5">
    <source>
        <dbReference type="ARBA" id="ARBA00023136"/>
    </source>
</evidence>
<dbReference type="PANTHER" id="PTHR23531:SF2">
    <property type="entry name" value="PERMEASE"/>
    <property type="match status" value="1"/>
</dbReference>
<feature type="transmembrane region" description="Helical" evidence="6">
    <location>
        <begin position="186"/>
        <end position="209"/>
    </location>
</feature>
<dbReference type="InterPro" id="IPR020846">
    <property type="entry name" value="MFS_dom"/>
</dbReference>
<evidence type="ECO:0000256" key="4">
    <source>
        <dbReference type="ARBA" id="ARBA00022989"/>
    </source>
</evidence>
<sequence length="427" mass="46954">MTKQHYAHIVVITIINRKKRSDLENEELLWNRHFLTICCSSFFIFMTFYILMVTLPAFVLEDLHGSKQNIGLVTTLFVIAAVIIRPLTGRWLDEVNRKALMVGSLLLFAACSLLYLFIQGYAALLVLRCIHGFAYGVAATATSAIVLDVIPERRKGEGIGYFTLFMSLAMVMGPFIGLTVTDHAGFRMLFITVSVFALLACIFGILTPVPSHKTQAQTLGNWNIKRYFEFKALPVSLSGLVLAFAYSSLSTFISVYAKSIGLGNVASYFFIVFAALVLISRPFTGRLFDRRGAHVLVYPGILLFMAGMLWLSRVSSAPEFLATAGLIGLGYGAILPSLQTLAIQAAPSHRRALATSTFYVLFDLGFGLGSYFLGFVAAQTAYNTMYFTAGMITVLALILYYFLHHRAQKTGRGTAGAEGSHPNARTT</sequence>